<accession>A0A485BKV7</accession>
<gene>
    <name evidence="2" type="ORF">NCTC12993_04982</name>
</gene>
<keyword evidence="2" id="KW-0413">Isomerase</keyword>
<dbReference type="Proteomes" id="UP000401081">
    <property type="component" value="Unassembled WGS sequence"/>
</dbReference>
<dbReference type="EMBL" id="CAADJD010000022">
    <property type="protein sequence ID" value="VFS73561.1"/>
    <property type="molecule type" value="Genomic_DNA"/>
</dbReference>
<evidence type="ECO:0000313" key="2">
    <source>
        <dbReference type="EMBL" id="VFS73561.1"/>
    </source>
</evidence>
<feature type="region of interest" description="Disordered" evidence="1">
    <location>
        <begin position="44"/>
        <end position="69"/>
    </location>
</feature>
<dbReference type="InterPro" id="IPR029017">
    <property type="entry name" value="Enolase-like_N"/>
</dbReference>
<evidence type="ECO:0000313" key="3">
    <source>
        <dbReference type="Proteomes" id="UP000401081"/>
    </source>
</evidence>
<organism evidence="2 3">
    <name type="scientific">Kluyvera cryocrescens</name>
    <name type="common">Kluyvera citrophila</name>
    <dbReference type="NCBI Taxonomy" id="580"/>
    <lineage>
        <taxon>Bacteria</taxon>
        <taxon>Pseudomonadati</taxon>
        <taxon>Pseudomonadota</taxon>
        <taxon>Gammaproteobacteria</taxon>
        <taxon>Enterobacterales</taxon>
        <taxon>Enterobacteriaceae</taxon>
        <taxon>Kluyvera</taxon>
    </lineage>
</organism>
<keyword evidence="3" id="KW-1185">Reference proteome</keyword>
<reference evidence="2 3" key="1">
    <citation type="submission" date="2019-03" db="EMBL/GenBank/DDBJ databases">
        <authorList>
            <consortium name="Pathogen Informatics"/>
        </authorList>
    </citation>
    <scope>NUCLEOTIDE SEQUENCE [LARGE SCALE GENOMIC DNA]</scope>
    <source>
        <strain evidence="2 3">NCTC12993</strain>
    </source>
</reference>
<dbReference type="SUPFAM" id="SSF54826">
    <property type="entry name" value="Enolase N-terminal domain-like"/>
    <property type="match status" value="1"/>
</dbReference>
<sequence>MLTIESLACWLVDIPTVRPHKLSMATMGCQTLMIVRMQCAKRRGGLGGGNHYRRPELRRRKPGSDEAGD</sequence>
<protein>
    <submittedName>
        <fullName evidence="2">Muconate and chloromuconate cycloisomerases</fullName>
    </submittedName>
</protein>
<dbReference type="Gene3D" id="3.30.390.10">
    <property type="entry name" value="Enolase-like, N-terminal domain"/>
    <property type="match status" value="1"/>
</dbReference>
<proteinExistence type="predicted"/>
<dbReference type="GO" id="GO:0016853">
    <property type="term" value="F:isomerase activity"/>
    <property type="evidence" value="ECO:0007669"/>
    <property type="project" value="UniProtKB-KW"/>
</dbReference>
<dbReference type="AlphaFoldDB" id="A0A485BKV7"/>
<name>A0A485BKV7_KLUCR</name>
<evidence type="ECO:0000256" key="1">
    <source>
        <dbReference type="SAM" id="MobiDB-lite"/>
    </source>
</evidence>